<keyword evidence="6" id="KW-0472">Membrane</keyword>
<keyword evidence="2" id="KW-0813">Transport</keyword>
<evidence type="ECO:0000259" key="10">
    <source>
        <dbReference type="Pfam" id="PF07715"/>
    </source>
</evidence>
<dbReference type="GO" id="GO:0044718">
    <property type="term" value="P:siderophore transmembrane transport"/>
    <property type="evidence" value="ECO:0007669"/>
    <property type="project" value="TreeGrafter"/>
</dbReference>
<feature type="domain" description="TonB-dependent receptor plug" evidence="10">
    <location>
        <begin position="147"/>
        <end position="223"/>
    </location>
</feature>
<evidence type="ECO:0000256" key="8">
    <source>
        <dbReference type="ARBA" id="ARBA00023237"/>
    </source>
</evidence>
<comment type="subcellular location">
    <subcellularLocation>
        <location evidence="1">Cell outer membrane</location>
        <topology evidence="1">Multi-pass membrane protein</topology>
    </subcellularLocation>
</comment>
<evidence type="ECO:0000256" key="3">
    <source>
        <dbReference type="ARBA" id="ARBA00022692"/>
    </source>
</evidence>
<evidence type="ECO:0000256" key="7">
    <source>
        <dbReference type="ARBA" id="ARBA00023170"/>
    </source>
</evidence>
<dbReference type="Pfam" id="PF07715">
    <property type="entry name" value="Plug"/>
    <property type="match status" value="1"/>
</dbReference>
<dbReference type="Pfam" id="PF13715">
    <property type="entry name" value="CarbopepD_reg_2"/>
    <property type="match status" value="1"/>
</dbReference>
<dbReference type="InterPro" id="IPR000531">
    <property type="entry name" value="Beta-barrel_TonB"/>
</dbReference>
<evidence type="ECO:0000256" key="5">
    <source>
        <dbReference type="ARBA" id="ARBA00023077"/>
    </source>
</evidence>
<accession>B3T6S4</accession>
<gene>
    <name evidence="11" type="ORF">ALOHA_HF4000APKG2M17ctg1g5</name>
</gene>
<name>B3T6S4_9ZZZZ</name>
<keyword evidence="5" id="KW-0798">TonB box</keyword>
<keyword evidence="7 11" id="KW-0675">Receptor</keyword>
<feature type="domain" description="TonB-dependent receptor-like beta-barrel" evidence="9">
    <location>
        <begin position="338"/>
        <end position="728"/>
    </location>
</feature>
<evidence type="ECO:0000256" key="6">
    <source>
        <dbReference type="ARBA" id="ARBA00023136"/>
    </source>
</evidence>
<reference evidence="11" key="1">
    <citation type="journal article" date="2008" name="ISME J.">
        <title>Genomic patterns of recombination, clonal divergence and environment in marine microbial populations.</title>
        <authorList>
            <person name="Konstantinidis K.T."/>
            <person name="Delong E.F."/>
        </authorList>
    </citation>
    <scope>NUCLEOTIDE SEQUENCE</scope>
</reference>
<dbReference type="PANTHER" id="PTHR30069">
    <property type="entry name" value="TONB-DEPENDENT OUTER MEMBRANE RECEPTOR"/>
    <property type="match status" value="1"/>
</dbReference>
<dbReference type="InterPro" id="IPR036942">
    <property type="entry name" value="Beta-barrel_TonB_sf"/>
</dbReference>
<dbReference type="InterPro" id="IPR012910">
    <property type="entry name" value="Plug_dom"/>
</dbReference>
<keyword evidence="8" id="KW-0998">Cell outer membrane</keyword>
<dbReference type="EMBL" id="EU016626">
    <property type="protein sequence ID" value="ABZ08283.1"/>
    <property type="molecule type" value="Genomic_DNA"/>
</dbReference>
<dbReference type="Gene3D" id="2.60.40.1120">
    <property type="entry name" value="Carboxypeptidase-like, regulatory domain"/>
    <property type="match status" value="1"/>
</dbReference>
<dbReference type="InterPro" id="IPR008969">
    <property type="entry name" value="CarboxyPept-like_regulatory"/>
</dbReference>
<organism evidence="11">
    <name type="scientific">uncultured marine microorganism HF4000_APKG2M17</name>
    <dbReference type="NCBI Taxonomy" id="455548"/>
    <lineage>
        <taxon>unclassified sequences</taxon>
        <taxon>environmental samples</taxon>
    </lineage>
</organism>
<proteinExistence type="predicted"/>
<dbReference type="InterPro" id="IPR037066">
    <property type="entry name" value="Plug_dom_sf"/>
</dbReference>
<dbReference type="SUPFAM" id="SSF49464">
    <property type="entry name" value="Carboxypeptidase regulatory domain-like"/>
    <property type="match status" value="1"/>
</dbReference>
<dbReference type="SUPFAM" id="SSF56935">
    <property type="entry name" value="Porins"/>
    <property type="match status" value="1"/>
</dbReference>
<protein>
    <submittedName>
        <fullName evidence="11">Putative TonB dependent receptor</fullName>
    </submittedName>
</protein>
<evidence type="ECO:0000256" key="1">
    <source>
        <dbReference type="ARBA" id="ARBA00004571"/>
    </source>
</evidence>
<sequence length="762" mass="84552">MISRRFKYWAMFLLVGSVATVSFAQVIEGRVLDGETRLSLPGATLVLMRGDLQLAARIADGNGEYRFSGLNIDTYIVEASFIGYESRRDTLTLPLVDRHDFLLKPTRTMLDELVVETLRIDNKRFAAGLETVRPEDLSRVPMADLSYDLAGYLVTLPGVVSTGDRGGQLFIRGGTPTQNLVLLDGMRIFQPFHIVGFYSAFPADIISRADFYAGGFNARYGGRISSVIDIRTKNGNKHRVTGSATLAPFLSGIQLEIPVVVGKASLMLSARESLIDRIPADILGEELPFKFGDRFAKFHAFLTQTSSVTITALRTSDTGNLGGDETGGPDAQIRKSTWKNQAYGGKFTYIPAEAAVMTEFAVYYSSLESRYRLTKDEIRRADVSELSFNMGFTYLLGPNQINFGIFGTTNFFEYLLGSTQTAIRSGVSSGGAFIEGQIQFGEKLRLEPGVRLETFARGLKRSFGPRMRLIYLPAGTGSHNRFSLAWGRYHQQIVGLSNEQDVSDVFTIWSASPRGTAVPRATHYIGGWKGRPTPWLELSFEGYRKNLSSLSFPVFSNEVSDLAEFSQVNGRAEGYDAKVEIIHASVFLSVSYGRSKVEYTRPEQLSRAVFRAGTGRPELLPELEFNPPHDRRHQVNAMAQYRFGKNKLGVRWQYGSGLPFTQVNGYYTGLDPLESSGDAFHTAGGTTLVSRAEPYGARLPTYHRLDVTYERRVSTSLAELTFQAGVVNAYDRANIFEYNIFTGSRVDQLPLIPSIGVRIDVR</sequence>
<dbReference type="PANTHER" id="PTHR30069:SF29">
    <property type="entry name" value="HEMOGLOBIN AND HEMOGLOBIN-HAPTOGLOBIN-BINDING PROTEIN 1-RELATED"/>
    <property type="match status" value="1"/>
</dbReference>
<dbReference type="InterPro" id="IPR039426">
    <property type="entry name" value="TonB-dep_rcpt-like"/>
</dbReference>
<dbReference type="Pfam" id="PF00593">
    <property type="entry name" value="TonB_dep_Rec_b-barrel"/>
    <property type="match status" value="1"/>
</dbReference>
<dbReference type="AlphaFoldDB" id="B3T6S4"/>
<dbReference type="Gene3D" id="2.40.170.20">
    <property type="entry name" value="TonB-dependent receptor, beta-barrel domain"/>
    <property type="match status" value="1"/>
</dbReference>
<dbReference type="Gene3D" id="2.170.130.10">
    <property type="entry name" value="TonB-dependent receptor, plug domain"/>
    <property type="match status" value="1"/>
</dbReference>
<keyword evidence="3" id="KW-0812">Transmembrane</keyword>
<evidence type="ECO:0000256" key="2">
    <source>
        <dbReference type="ARBA" id="ARBA00022448"/>
    </source>
</evidence>
<evidence type="ECO:0000256" key="4">
    <source>
        <dbReference type="ARBA" id="ARBA00022729"/>
    </source>
</evidence>
<evidence type="ECO:0000259" key="9">
    <source>
        <dbReference type="Pfam" id="PF00593"/>
    </source>
</evidence>
<evidence type="ECO:0000313" key="11">
    <source>
        <dbReference type="EMBL" id="ABZ08283.1"/>
    </source>
</evidence>
<keyword evidence="4" id="KW-0732">Signal</keyword>